<evidence type="ECO:0000256" key="3">
    <source>
        <dbReference type="ARBA" id="ARBA00023242"/>
    </source>
</evidence>
<dbReference type="SMART" id="SM00906">
    <property type="entry name" value="Fungal_trans"/>
    <property type="match status" value="1"/>
</dbReference>
<dbReference type="AlphaFoldDB" id="A0A090N5K6"/>
<dbReference type="CDD" id="cd12148">
    <property type="entry name" value="fungal_TF_MHR"/>
    <property type="match status" value="1"/>
</dbReference>
<accession>A0A090N5K6</accession>
<sequence length="298" mass="33372">MVRDHVDNQNTQISPVTSTLASSAISPQQQSQWTNAAMLVHGIPTPELISQGRSRQLFETFLSLMGINQHFVDPRAFSDSLDLLYHDEASRFGQMQTLWYTQYLLVMAMGMLIGSPSESLTSPPGTSFFAEAIKLLPPTHELGSHGVLAVETLCLVGLYLQWCDRKHDAYLYVGSALRLAMALGCSLPHDEQQGLWSEINHRVRVWWTAYMLDRRLSTGLGFPPGVDGRQLRAELPRPFAGYQHPLPMIINIRIAQMTGEIMTSFYGNMAITQTELVTRIQNTLHSLREIGSSIPSSW</sequence>
<dbReference type="EMBL" id="CBMI010001850">
    <property type="protein sequence ID" value="CEG04696.1"/>
    <property type="molecule type" value="Genomic_DNA"/>
</dbReference>
<dbReference type="GO" id="GO:0008270">
    <property type="term" value="F:zinc ion binding"/>
    <property type="evidence" value="ECO:0007669"/>
    <property type="project" value="InterPro"/>
</dbReference>
<comment type="caution">
    <text evidence="5">The sequence shown here is derived from an EMBL/GenBank/DDBJ whole genome shotgun (WGS) entry which is preliminary data.</text>
</comment>
<evidence type="ECO:0000313" key="5">
    <source>
        <dbReference type="EMBL" id="CEG04696.1"/>
    </source>
</evidence>
<evidence type="ECO:0000259" key="4">
    <source>
        <dbReference type="SMART" id="SM00906"/>
    </source>
</evidence>
<keyword evidence="3" id="KW-0539">Nucleus</keyword>
<evidence type="ECO:0000256" key="2">
    <source>
        <dbReference type="ARBA" id="ARBA00023163"/>
    </source>
</evidence>
<reference evidence="5" key="1">
    <citation type="submission" date="2013-05" db="EMBL/GenBank/DDBJ databases">
        <title>Draft genome sequences of six wheat associated Fusarium spp. isolates.</title>
        <authorList>
            <person name="Moolhuijzen P.M."/>
            <person name="Manners J.M."/>
            <person name="Wilcox S."/>
            <person name="Bellgard M.I."/>
            <person name="Gardiner D.M."/>
        </authorList>
    </citation>
    <scope>NUCLEOTIDE SEQUENCE</scope>
    <source>
        <strain evidence="5">CS3069</strain>
    </source>
</reference>
<name>A0A090N5K6_9HYPO</name>
<keyword evidence="1" id="KW-0805">Transcription regulation</keyword>
<protein>
    <submittedName>
        <fullName evidence="5">WGS project CBMI000000000 data, contig CS3069_c001852</fullName>
    </submittedName>
</protein>
<dbReference type="Pfam" id="PF04082">
    <property type="entry name" value="Fungal_trans"/>
    <property type="match status" value="1"/>
</dbReference>
<dbReference type="GO" id="GO:0006351">
    <property type="term" value="P:DNA-templated transcription"/>
    <property type="evidence" value="ECO:0007669"/>
    <property type="project" value="InterPro"/>
</dbReference>
<evidence type="ECO:0000256" key="1">
    <source>
        <dbReference type="ARBA" id="ARBA00023015"/>
    </source>
</evidence>
<gene>
    <name evidence="5" type="ORF">BN850_0070100</name>
</gene>
<dbReference type="GO" id="GO:0003677">
    <property type="term" value="F:DNA binding"/>
    <property type="evidence" value="ECO:0007669"/>
    <property type="project" value="InterPro"/>
</dbReference>
<proteinExistence type="predicted"/>
<dbReference type="InterPro" id="IPR051127">
    <property type="entry name" value="Fungal_SecMet_Regulators"/>
</dbReference>
<feature type="domain" description="Xylanolytic transcriptional activator regulatory" evidence="4">
    <location>
        <begin position="169"/>
        <end position="242"/>
    </location>
</feature>
<dbReference type="InterPro" id="IPR007219">
    <property type="entry name" value="XnlR_reg_dom"/>
</dbReference>
<organism evidence="5">
    <name type="scientific">Fusarium clavum</name>
    <dbReference type="NCBI Taxonomy" id="2594811"/>
    <lineage>
        <taxon>Eukaryota</taxon>
        <taxon>Fungi</taxon>
        <taxon>Dikarya</taxon>
        <taxon>Ascomycota</taxon>
        <taxon>Pezizomycotina</taxon>
        <taxon>Sordariomycetes</taxon>
        <taxon>Hypocreomycetidae</taxon>
        <taxon>Hypocreales</taxon>
        <taxon>Nectriaceae</taxon>
        <taxon>Fusarium</taxon>
        <taxon>Fusarium incarnatum-equiseti species complex</taxon>
    </lineage>
</organism>
<keyword evidence="2" id="KW-0804">Transcription</keyword>
<dbReference type="PANTHER" id="PTHR47424">
    <property type="entry name" value="REGULATORY PROTEIN GAL4"/>
    <property type="match status" value="1"/>
</dbReference>
<dbReference type="PANTHER" id="PTHR47424:SF6">
    <property type="entry name" value="PROLINE UTILIZATION TRANS-ACTIVATOR"/>
    <property type="match status" value="1"/>
</dbReference>